<dbReference type="Gene3D" id="3.30.420.10">
    <property type="entry name" value="Ribonuclease H-like superfamily/Ribonuclease H"/>
    <property type="match status" value="1"/>
</dbReference>
<sequence>MEGTEGNGKVHDTFTLPVPIYIVTHASQLPKELLHPSPDKQLVIGFDCEGVNLSRYGALCIIQIATSNAIYIVDVTVGGKELINACKPAIESAYVTKVIHDCKRDSEALYHQFGIKLYNVVDTQIAYSLVQEQEGLAQPADECVSFIGLLADHRFCGISYLEKKDIRTLLIQDPMYWTYRPFTEQMINSAVDDVRFLLYVYHMIMEQLNEQSLWKLAVRGALHCRCFCIVNNRYADWPSIPSVSGDFFPSGKVPEQEILSVIDVPSGKMGCIIGKKGATIQFIKESCNAEIFIGGDRGPSDKVFIIGPTRQVRKAEAMLRASEGNGQGNSGRNSRKPSSRGPKFSDVCNYCKEKGMGNLNVPRSVEKKVEHKVTLGGGGGPCSGKISQHSQYESEFEAPRSSSSKSGQPSLALGRHVSFGNSPQRNGREEKAAFALFVGEVEISESSKGGVASARKKHWQAVCSNLVPQIFGTSGVVFDASGTSVCSSTSGIVINASALSRELGVGNWEEVGQDMSMPWGCMDMP</sequence>
<keyword evidence="1" id="KW-0694">RNA-binding</keyword>
<evidence type="ECO:0000313" key="6">
    <source>
        <dbReference type="Proteomes" id="UP000596660"/>
    </source>
</evidence>
<dbReference type="Proteomes" id="UP000596660">
    <property type="component" value="Unplaced"/>
</dbReference>
<feature type="region of interest" description="Disordered" evidence="2">
    <location>
        <begin position="320"/>
        <end position="343"/>
    </location>
</feature>
<dbReference type="SMART" id="SM00322">
    <property type="entry name" value="KH"/>
    <property type="match status" value="1"/>
</dbReference>
<dbReference type="InterPro" id="IPR002562">
    <property type="entry name" value="3'-5'_exonuclease_dom"/>
</dbReference>
<dbReference type="SUPFAM" id="SSF54791">
    <property type="entry name" value="Eukaryotic type KH-domain (KH-domain type I)"/>
    <property type="match status" value="1"/>
</dbReference>
<feature type="domain" description="3'-5' exonuclease" evidence="4">
    <location>
        <begin position="20"/>
        <end position="209"/>
    </location>
</feature>
<dbReference type="Pfam" id="PF01612">
    <property type="entry name" value="DNA_pol_A_exo1"/>
    <property type="match status" value="1"/>
</dbReference>
<dbReference type="GO" id="GO:0006139">
    <property type="term" value="P:nucleobase-containing compound metabolic process"/>
    <property type="evidence" value="ECO:0007669"/>
    <property type="project" value="InterPro"/>
</dbReference>
<dbReference type="Gramene" id="AUR62031977-RA">
    <property type="protein sequence ID" value="AUR62031977-RA:cds"/>
    <property type="gene ID" value="AUR62031977"/>
</dbReference>
<dbReference type="InterPro" id="IPR036397">
    <property type="entry name" value="RNaseH_sf"/>
</dbReference>
<dbReference type="GO" id="GO:0003723">
    <property type="term" value="F:RNA binding"/>
    <property type="evidence" value="ECO:0007669"/>
    <property type="project" value="UniProtKB-UniRule"/>
</dbReference>
<protein>
    <recommendedName>
        <fullName evidence="7">3'-5' exonuclease domain-containing protein</fullName>
    </recommendedName>
</protein>
<dbReference type="EnsemblPlants" id="AUR62031977-RA">
    <property type="protein sequence ID" value="AUR62031977-RA:cds"/>
    <property type="gene ID" value="AUR62031977"/>
</dbReference>
<dbReference type="InterPro" id="IPR012337">
    <property type="entry name" value="RNaseH-like_sf"/>
</dbReference>
<dbReference type="CDD" id="cd00105">
    <property type="entry name" value="KH-I"/>
    <property type="match status" value="1"/>
</dbReference>
<accession>A0A803MM15</accession>
<dbReference type="InterPro" id="IPR004088">
    <property type="entry name" value="KH_dom_type_1"/>
</dbReference>
<evidence type="ECO:0008006" key="7">
    <source>
        <dbReference type="Google" id="ProtNLM"/>
    </source>
</evidence>
<dbReference type="Pfam" id="PF00013">
    <property type="entry name" value="KH_1"/>
    <property type="match status" value="1"/>
</dbReference>
<name>A0A803MM15_CHEQI</name>
<dbReference type="SMART" id="SM00474">
    <property type="entry name" value="35EXOc"/>
    <property type="match status" value="1"/>
</dbReference>
<evidence type="ECO:0000313" key="5">
    <source>
        <dbReference type="EnsemblPlants" id="AUR62031977-RA:cds"/>
    </source>
</evidence>
<proteinExistence type="predicted"/>
<dbReference type="Gene3D" id="3.30.1370.10">
    <property type="entry name" value="K Homology domain, type 1"/>
    <property type="match status" value="1"/>
</dbReference>
<dbReference type="SUPFAM" id="SSF53098">
    <property type="entry name" value="Ribonuclease H-like"/>
    <property type="match status" value="1"/>
</dbReference>
<dbReference type="InterPro" id="IPR004087">
    <property type="entry name" value="KH_dom"/>
</dbReference>
<feature type="domain" description="K Homology" evidence="3">
    <location>
        <begin position="256"/>
        <end position="324"/>
    </location>
</feature>
<evidence type="ECO:0000259" key="3">
    <source>
        <dbReference type="SMART" id="SM00322"/>
    </source>
</evidence>
<dbReference type="GO" id="GO:0008408">
    <property type="term" value="F:3'-5' exonuclease activity"/>
    <property type="evidence" value="ECO:0007669"/>
    <property type="project" value="InterPro"/>
</dbReference>
<keyword evidence="6" id="KW-1185">Reference proteome</keyword>
<reference evidence="5" key="1">
    <citation type="journal article" date="2017" name="Nature">
        <title>The genome of Chenopodium quinoa.</title>
        <authorList>
            <person name="Jarvis D.E."/>
            <person name="Ho Y.S."/>
            <person name="Lightfoot D.J."/>
            <person name="Schmoeckel S.M."/>
            <person name="Li B."/>
            <person name="Borm T.J.A."/>
            <person name="Ohyanagi H."/>
            <person name="Mineta K."/>
            <person name="Michell C.T."/>
            <person name="Saber N."/>
            <person name="Kharbatia N.M."/>
            <person name="Rupper R.R."/>
            <person name="Sharp A.R."/>
            <person name="Dally N."/>
            <person name="Boughton B.A."/>
            <person name="Woo Y.H."/>
            <person name="Gao G."/>
            <person name="Schijlen E.G.W.M."/>
            <person name="Guo X."/>
            <person name="Momin A.A."/>
            <person name="Negrao S."/>
            <person name="Al-Babili S."/>
            <person name="Gehring C."/>
            <person name="Roessner U."/>
            <person name="Jung C."/>
            <person name="Murphy K."/>
            <person name="Arold S.T."/>
            <person name="Gojobori T."/>
            <person name="van der Linden C.G."/>
            <person name="van Loo E.N."/>
            <person name="Jellen E.N."/>
            <person name="Maughan P.J."/>
            <person name="Tester M."/>
        </authorList>
    </citation>
    <scope>NUCLEOTIDE SEQUENCE [LARGE SCALE GENOMIC DNA]</scope>
    <source>
        <strain evidence="5">cv. PI 614886</strain>
    </source>
</reference>
<dbReference type="AlphaFoldDB" id="A0A803MM15"/>
<dbReference type="PANTHER" id="PTHR46814">
    <property type="entry name" value="EGALITARIAN, ISOFORM B"/>
    <property type="match status" value="1"/>
</dbReference>
<organism evidence="5 6">
    <name type="scientific">Chenopodium quinoa</name>
    <name type="common">Quinoa</name>
    <dbReference type="NCBI Taxonomy" id="63459"/>
    <lineage>
        <taxon>Eukaryota</taxon>
        <taxon>Viridiplantae</taxon>
        <taxon>Streptophyta</taxon>
        <taxon>Embryophyta</taxon>
        <taxon>Tracheophyta</taxon>
        <taxon>Spermatophyta</taxon>
        <taxon>Magnoliopsida</taxon>
        <taxon>eudicotyledons</taxon>
        <taxon>Gunneridae</taxon>
        <taxon>Pentapetalae</taxon>
        <taxon>Caryophyllales</taxon>
        <taxon>Chenopodiaceae</taxon>
        <taxon>Chenopodioideae</taxon>
        <taxon>Atripliceae</taxon>
        <taxon>Chenopodium</taxon>
    </lineage>
</organism>
<evidence type="ECO:0000256" key="2">
    <source>
        <dbReference type="SAM" id="MobiDB-lite"/>
    </source>
</evidence>
<dbReference type="PANTHER" id="PTHR46814:SF4">
    <property type="entry name" value="3'-5' EXONUCLEASE DOMAIN-CONTAINING PROTEIN"/>
    <property type="match status" value="1"/>
</dbReference>
<dbReference type="CDD" id="cd06148">
    <property type="entry name" value="Egl_like_exo"/>
    <property type="match status" value="1"/>
</dbReference>
<feature type="region of interest" description="Disordered" evidence="2">
    <location>
        <begin position="375"/>
        <end position="426"/>
    </location>
</feature>
<dbReference type="PROSITE" id="PS50084">
    <property type="entry name" value="KH_TYPE_1"/>
    <property type="match status" value="1"/>
</dbReference>
<dbReference type="InterPro" id="IPR036612">
    <property type="entry name" value="KH_dom_type_1_sf"/>
</dbReference>
<reference evidence="5" key="2">
    <citation type="submission" date="2021-03" db="UniProtKB">
        <authorList>
            <consortium name="EnsemblPlants"/>
        </authorList>
    </citation>
    <scope>IDENTIFICATION</scope>
</reference>
<evidence type="ECO:0000256" key="1">
    <source>
        <dbReference type="PROSITE-ProRule" id="PRU00117"/>
    </source>
</evidence>
<evidence type="ECO:0000259" key="4">
    <source>
        <dbReference type="SMART" id="SM00474"/>
    </source>
</evidence>